<dbReference type="InterPro" id="IPR025326">
    <property type="entry name" value="DUF4232"/>
</dbReference>
<proteinExistence type="predicted"/>
<evidence type="ECO:0000256" key="1">
    <source>
        <dbReference type="SAM" id="SignalP"/>
    </source>
</evidence>
<keyword evidence="1" id="KW-0732">Signal</keyword>
<organism evidence="3 4">
    <name type="scientific">Sphaerisporangium album</name>
    <dbReference type="NCBI Taxonomy" id="509200"/>
    <lineage>
        <taxon>Bacteria</taxon>
        <taxon>Bacillati</taxon>
        <taxon>Actinomycetota</taxon>
        <taxon>Actinomycetes</taxon>
        <taxon>Streptosporangiales</taxon>
        <taxon>Streptosporangiaceae</taxon>
        <taxon>Sphaerisporangium</taxon>
    </lineage>
</organism>
<dbReference type="EMBL" id="QOIL01000025">
    <property type="protein sequence ID" value="RCG23975.1"/>
    <property type="molecule type" value="Genomic_DNA"/>
</dbReference>
<keyword evidence="4" id="KW-1185">Reference proteome</keyword>
<name>A0A367F2G7_9ACTN</name>
<feature type="chain" id="PRO_5038458683" evidence="1">
    <location>
        <begin position="23"/>
        <end position="186"/>
    </location>
</feature>
<evidence type="ECO:0000313" key="4">
    <source>
        <dbReference type="Proteomes" id="UP000253094"/>
    </source>
</evidence>
<sequence length="186" mass="19191">MARLALAAGVAAAALSASGVTAAGASTAKTSASGASVASVSQAQVGPGRCHTSALAARAGRVDAGAGQRYAPVVLTNRSSRTCWVYGYVGLIMIDGRGDVLRTRTRRDGTTPRKVTLRPRASAYTTLHWTEVRSGRETACPASARLIILPPDEVGTHLEIPFRAAPCDDGRLDVSPLAAGRRGPAR</sequence>
<evidence type="ECO:0000259" key="2">
    <source>
        <dbReference type="Pfam" id="PF14016"/>
    </source>
</evidence>
<protein>
    <submittedName>
        <fullName evidence="3">DUF4232 domain-containing protein</fullName>
    </submittedName>
</protein>
<gene>
    <name evidence="3" type="ORF">DQ384_33480</name>
</gene>
<evidence type="ECO:0000313" key="3">
    <source>
        <dbReference type="EMBL" id="RCG23975.1"/>
    </source>
</evidence>
<dbReference type="AlphaFoldDB" id="A0A367F2G7"/>
<comment type="caution">
    <text evidence="3">The sequence shown here is derived from an EMBL/GenBank/DDBJ whole genome shotgun (WGS) entry which is preliminary data.</text>
</comment>
<accession>A0A367F2G7</accession>
<dbReference type="Proteomes" id="UP000253094">
    <property type="component" value="Unassembled WGS sequence"/>
</dbReference>
<feature type="domain" description="DUF4232" evidence="2">
    <location>
        <begin position="50"/>
        <end position="177"/>
    </location>
</feature>
<dbReference type="Pfam" id="PF14016">
    <property type="entry name" value="DUF4232"/>
    <property type="match status" value="1"/>
</dbReference>
<reference evidence="3 4" key="1">
    <citation type="submission" date="2018-06" db="EMBL/GenBank/DDBJ databases">
        <title>Sphaerisporangium craniellae sp. nov., isolated from a marine sponge in the South China Sea.</title>
        <authorList>
            <person name="Li L."/>
        </authorList>
    </citation>
    <scope>NUCLEOTIDE SEQUENCE [LARGE SCALE GENOMIC DNA]</scope>
    <source>
        <strain evidence="3 4">CCTCC AA 208026</strain>
    </source>
</reference>
<feature type="signal peptide" evidence="1">
    <location>
        <begin position="1"/>
        <end position="22"/>
    </location>
</feature>